<protein>
    <submittedName>
        <fullName evidence="2">Uncharacterized protein</fullName>
    </submittedName>
</protein>
<comment type="caution">
    <text evidence="2">The sequence shown here is derived from an EMBL/GenBank/DDBJ whole genome shotgun (WGS) entry which is preliminary data.</text>
</comment>
<keyword evidence="1" id="KW-0472">Membrane</keyword>
<name>A0AAE1E9H1_9GAST</name>
<gene>
    <name evidence="2" type="ORF">RRG08_002534</name>
</gene>
<reference evidence="2" key="1">
    <citation type="journal article" date="2023" name="G3 (Bethesda)">
        <title>A reference genome for the long-term kleptoplast-retaining sea slug Elysia crispata morphotype clarki.</title>
        <authorList>
            <person name="Eastman K.E."/>
            <person name="Pendleton A.L."/>
            <person name="Shaikh M.A."/>
            <person name="Suttiyut T."/>
            <person name="Ogas R."/>
            <person name="Tomko P."/>
            <person name="Gavelis G."/>
            <person name="Widhalm J.R."/>
            <person name="Wisecaver J.H."/>
        </authorList>
    </citation>
    <scope>NUCLEOTIDE SEQUENCE</scope>
    <source>
        <strain evidence="2">ECLA1</strain>
    </source>
</reference>
<accession>A0AAE1E9H1</accession>
<evidence type="ECO:0000313" key="2">
    <source>
        <dbReference type="EMBL" id="KAK3799349.1"/>
    </source>
</evidence>
<keyword evidence="3" id="KW-1185">Reference proteome</keyword>
<dbReference type="AlphaFoldDB" id="A0AAE1E9H1"/>
<keyword evidence="1" id="KW-1133">Transmembrane helix</keyword>
<feature type="transmembrane region" description="Helical" evidence="1">
    <location>
        <begin position="60"/>
        <end position="85"/>
    </location>
</feature>
<evidence type="ECO:0000256" key="1">
    <source>
        <dbReference type="SAM" id="Phobius"/>
    </source>
</evidence>
<dbReference type="Proteomes" id="UP001283361">
    <property type="component" value="Unassembled WGS sequence"/>
</dbReference>
<organism evidence="2 3">
    <name type="scientific">Elysia crispata</name>
    <name type="common">lettuce slug</name>
    <dbReference type="NCBI Taxonomy" id="231223"/>
    <lineage>
        <taxon>Eukaryota</taxon>
        <taxon>Metazoa</taxon>
        <taxon>Spiralia</taxon>
        <taxon>Lophotrochozoa</taxon>
        <taxon>Mollusca</taxon>
        <taxon>Gastropoda</taxon>
        <taxon>Heterobranchia</taxon>
        <taxon>Euthyneura</taxon>
        <taxon>Panpulmonata</taxon>
        <taxon>Sacoglossa</taxon>
        <taxon>Placobranchoidea</taxon>
        <taxon>Plakobranchidae</taxon>
        <taxon>Elysia</taxon>
    </lineage>
</organism>
<sequence length="107" mass="11177">MTTIGTTGMTTIETTGMTTIEATNVTTEAAKTTTVLTTGAAKTTRATETTTNKMYGSSPAIIVAISVTASNAVFLAAACALFILFRRRSESKPRLAEHCDVAEINSP</sequence>
<dbReference type="EMBL" id="JAWDGP010000582">
    <property type="protein sequence ID" value="KAK3799349.1"/>
    <property type="molecule type" value="Genomic_DNA"/>
</dbReference>
<evidence type="ECO:0000313" key="3">
    <source>
        <dbReference type="Proteomes" id="UP001283361"/>
    </source>
</evidence>
<keyword evidence="1" id="KW-0812">Transmembrane</keyword>
<proteinExistence type="predicted"/>